<dbReference type="Pfam" id="PF05130">
    <property type="entry name" value="FlgN"/>
    <property type="match status" value="1"/>
</dbReference>
<dbReference type="InterPro" id="IPR036679">
    <property type="entry name" value="FlgN-like_sf"/>
</dbReference>
<sequence length="148" mass="16690">MIMMEELRQTLDLQLSQLNTIASILRAEQQLLCAGNIDINALHEVTEQKNFVLSALGHTDQQRHTLSLQAGVEKPYTGLPFLSDLWIQIMDITAELKHLNQHNGLLLDQHISRNSDAIRFLQKNHSPTLYGSDGQAQRSILAGRKIQV</sequence>
<comment type="function">
    <text evidence="1">Required for the efficient initiation of filament assembly.</text>
</comment>
<dbReference type="InterPro" id="IPR007809">
    <property type="entry name" value="FlgN-like"/>
</dbReference>
<gene>
    <name evidence="4" type="ORF">BN1804_00874</name>
</gene>
<reference evidence="5" key="1">
    <citation type="submission" date="2015-06" db="EMBL/GenBank/DDBJ databases">
        <authorList>
            <person name="Urmite Genomes"/>
        </authorList>
    </citation>
    <scope>NUCLEOTIDE SEQUENCE [LARGE SCALE GENOMIC DNA]</scope>
    <source>
        <strain evidence="5">CSUR P1867</strain>
    </source>
</reference>
<keyword evidence="3" id="KW-1005">Bacterial flagellum biogenesis</keyword>
<evidence type="ECO:0000256" key="2">
    <source>
        <dbReference type="ARBA" id="ARBA00007703"/>
    </source>
</evidence>
<dbReference type="EMBL" id="CVRY01000002">
    <property type="protein sequence ID" value="CRL60302.1"/>
    <property type="molecule type" value="Genomic_DNA"/>
</dbReference>
<organism evidence="4 5">
    <name type="scientific">Proteus penneri</name>
    <dbReference type="NCBI Taxonomy" id="102862"/>
    <lineage>
        <taxon>Bacteria</taxon>
        <taxon>Pseudomonadati</taxon>
        <taxon>Pseudomonadota</taxon>
        <taxon>Gammaproteobacteria</taxon>
        <taxon>Enterobacterales</taxon>
        <taxon>Morganellaceae</taxon>
        <taxon>Proteus</taxon>
    </lineage>
</organism>
<evidence type="ECO:0000256" key="3">
    <source>
        <dbReference type="ARBA" id="ARBA00022795"/>
    </source>
</evidence>
<evidence type="ECO:0000256" key="1">
    <source>
        <dbReference type="ARBA" id="ARBA00002397"/>
    </source>
</evidence>
<name>A0A0G4Q303_9GAMM</name>
<dbReference type="Proteomes" id="UP000183920">
    <property type="component" value="Unassembled WGS sequence"/>
</dbReference>
<dbReference type="GO" id="GO:0044780">
    <property type="term" value="P:bacterial-type flagellum assembly"/>
    <property type="evidence" value="ECO:0007669"/>
    <property type="project" value="InterPro"/>
</dbReference>
<dbReference type="AlphaFoldDB" id="A0A0G4Q303"/>
<evidence type="ECO:0000313" key="5">
    <source>
        <dbReference type="Proteomes" id="UP000183920"/>
    </source>
</evidence>
<proteinExistence type="inferred from homology"/>
<accession>A0A0G4Q303</accession>
<accession>A0A379EN35</accession>
<protein>
    <submittedName>
        <fullName evidence="4">FlgN protein</fullName>
    </submittedName>
</protein>
<comment type="similarity">
    <text evidence="2">Belongs to the FlgN family.</text>
</comment>
<evidence type="ECO:0000313" key="4">
    <source>
        <dbReference type="EMBL" id="CRL60302.1"/>
    </source>
</evidence>
<dbReference type="SUPFAM" id="SSF140566">
    <property type="entry name" value="FlgN-like"/>
    <property type="match status" value="1"/>
</dbReference>
<dbReference type="Gene3D" id="1.20.58.300">
    <property type="entry name" value="FlgN-like"/>
    <property type="match status" value="1"/>
</dbReference>